<evidence type="ECO:0000313" key="3">
    <source>
        <dbReference type="Proteomes" id="UP001304671"/>
    </source>
</evidence>
<keyword evidence="1" id="KW-0472">Membrane</keyword>
<evidence type="ECO:0000313" key="2">
    <source>
        <dbReference type="EMBL" id="MEA5257514.1"/>
    </source>
</evidence>
<comment type="caution">
    <text evidence="2">The sequence shown here is derived from an EMBL/GenBank/DDBJ whole genome shotgun (WGS) entry which is preliminary data.</text>
</comment>
<dbReference type="Proteomes" id="UP001304671">
    <property type="component" value="Unassembled WGS sequence"/>
</dbReference>
<dbReference type="EMBL" id="JAYFUL010000008">
    <property type="protein sequence ID" value="MEA5257514.1"/>
    <property type="molecule type" value="Genomic_DNA"/>
</dbReference>
<name>A0ABU5QL98_9BACT</name>
<reference evidence="2 3" key="1">
    <citation type="submission" date="2023-12" db="EMBL/GenBank/DDBJ databases">
        <title>Novel species of the genus Arcicella isolated from rivers.</title>
        <authorList>
            <person name="Lu H."/>
        </authorList>
    </citation>
    <scope>NUCLEOTIDE SEQUENCE [LARGE SCALE GENOMIC DNA]</scope>
    <source>
        <strain evidence="2 3">LMG 21963</strain>
    </source>
</reference>
<proteinExistence type="predicted"/>
<keyword evidence="1" id="KW-1133">Transmembrane helix</keyword>
<dbReference type="RefSeq" id="WP_323247950.1">
    <property type="nucleotide sequence ID" value="NZ_JAYFUL010000008.1"/>
</dbReference>
<feature type="transmembrane region" description="Helical" evidence="1">
    <location>
        <begin position="55"/>
        <end position="73"/>
    </location>
</feature>
<gene>
    <name evidence="2" type="ORF">VB264_06955</name>
</gene>
<feature type="transmembrane region" description="Helical" evidence="1">
    <location>
        <begin position="93"/>
        <end position="111"/>
    </location>
</feature>
<organism evidence="2 3">
    <name type="scientific">Arcicella aquatica</name>
    <dbReference type="NCBI Taxonomy" id="217141"/>
    <lineage>
        <taxon>Bacteria</taxon>
        <taxon>Pseudomonadati</taxon>
        <taxon>Bacteroidota</taxon>
        <taxon>Cytophagia</taxon>
        <taxon>Cytophagales</taxon>
        <taxon>Flectobacillaceae</taxon>
        <taxon>Arcicella</taxon>
    </lineage>
</organism>
<keyword evidence="1" id="KW-0812">Transmembrane</keyword>
<sequence length="211" mass="24751">MFFGTMYSGTLEEFDGQSIQTKFLVIGVPLLPTGTIYRVTPNQGFPMGLSMKSILFGYFRTTFFALGFITLWLQDIWHIEIDIYPPFYQYSKYGSNLMIFIGVIAWLKYLFDALKENKTRKILAKAIDYNMNPKYLNHDIVSSIYMIALEKYKDKFDKKEWELEVETGRINDDNKDILFALAIYAFKLLPNDRYLNIYQIMCNYLNVNTNG</sequence>
<accession>A0ABU5QL98</accession>
<keyword evidence="3" id="KW-1185">Reference proteome</keyword>
<evidence type="ECO:0000256" key="1">
    <source>
        <dbReference type="SAM" id="Phobius"/>
    </source>
</evidence>
<protein>
    <submittedName>
        <fullName evidence="2">Uncharacterized protein</fullName>
    </submittedName>
</protein>